<reference evidence="1 2" key="1">
    <citation type="journal article" date="2016" name="Int. J. Syst. Evol. Microbiol.">
        <title>Pyruvatibacter mobilis gen. nov., sp. nov., a marine bacterium from the culture broth of Picochlorum sp. 122.</title>
        <authorList>
            <person name="Wang G."/>
            <person name="Tang M."/>
            <person name="Wu H."/>
            <person name="Dai S."/>
            <person name="Li T."/>
            <person name="Chen C."/>
            <person name="He H."/>
            <person name="Fan J."/>
            <person name="Xiang W."/>
            <person name="Li X."/>
        </authorList>
    </citation>
    <scope>NUCLEOTIDE SEQUENCE [LARGE SCALE GENOMIC DNA]</scope>
    <source>
        <strain evidence="1 2">GYP-11</strain>
    </source>
</reference>
<sequence>MALQSSGPISLSQIAGEFGGAAPHSLSEYYGAAPGVPGSGVIKFSDFYGKSAGFQAAISSGFGSWPINDAKSGTQIGTQYTSGYSDRATLSLRSPASAIGSASPKTPILGVGASLSGLYITRMIYTNGTPNEYLLELVLNNAVPTPSWSTLTIPGLGTFSAGSAAVAGGGSINGTNGRYWRWNISSGFTSFPSTTITIAA</sequence>
<keyword evidence="2" id="KW-1185">Reference proteome</keyword>
<protein>
    <submittedName>
        <fullName evidence="1">Uncharacterized protein</fullName>
    </submittedName>
</protein>
<proteinExistence type="predicted"/>
<name>A0A845Q8S6_9HYPH</name>
<dbReference type="GeneID" id="300653485"/>
<dbReference type="EMBL" id="WXYQ01000001">
    <property type="protein sequence ID" value="NBG94506.1"/>
    <property type="molecule type" value="Genomic_DNA"/>
</dbReference>
<organism evidence="1 2">
    <name type="scientific">Pyruvatibacter mobilis</name>
    <dbReference type="NCBI Taxonomy" id="1712261"/>
    <lineage>
        <taxon>Bacteria</taxon>
        <taxon>Pseudomonadati</taxon>
        <taxon>Pseudomonadota</taxon>
        <taxon>Alphaproteobacteria</taxon>
        <taxon>Hyphomicrobiales</taxon>
        <taxon>Parvibaculaceae</taxon>
        <taxon>Pyruvatibacter</taxon>
    </lineage>
</organism>
<gene>
    <name evidence="1" type="ORF">GTQ45_02010</name>
</gene>
<comment type="caution">
    <text evidence="1">The sequence shown here is derived from an EMBL/GenBank/DDBJ whole genome shotgun (WGS) entry which is preliminary data.</text>
</comment>
<evidence type="ECO:0000313" key="2">
    <source>
        <dbReference type="Proteomes" id="UP000470384"/>
    </source>
</evidence>
<evidence type="ECO:0000313" key="1">
    <source>
        <dbReference type="EMBL" id="NBG94506.1"/>
    </source>
</evidence>
<accession>A0A845Q8S6</accession>
<dbReference type="AlphaFoldDB" id="A0A845Q8S6"/>
<dbReference type="RefSeq" id="WP_160586595.1">
    <property type="nucleotide sequence ID" value="NZ_BMHN01000001.1"/>
</dbReference>
<dbReference type="Proteomes" id="UP000470384">
    <property type="component" value="Unassembled WGS sequence"/>
</dbReference>